<dbReference type="RefSeq" id="WP_023801640.1">
    <property type="nucleotide sequence ID" value="NZ_FUIG01000044.1"/>
</dbReference>
<protein>
    <submittedName>
        <fullName evidence="1">Uncharacterized protein</fullName>
    </submittedName>
</protein>
<sequence length="160" mass="17431">MNNDSVSLFRMRAIAPAAIITLLVPGFTFAQAGNPMWQSGYNWTCEATARTICERDGTCKIGDAGGVKFEIEYENSRALFPDGTVKIKRHYRQTVNDSPLQAEVKVELADNRVLWLTAVDASRTYSQAWTGAIVEPKGGVVLSITQGVFCLPESAGMPKG</sequence>
<accession>A0A2P9AR54</accession>
<proteinExistence type="predicted"/>
<name>A0A2P9AR54_9HYPH</name>
<evidence type="ECO:0000313" key="1">
    <source>
        <dbReference type="EMBL" id="SJM33636.1"/>
    </source>
</evidence>
<dbReference type="AlphaFoldDB" id="A0A2P9AR54"/>
<dbReference type="Proteomes" id="UP000245698">
    <property type="component" value="Unassembled WGS sequence"/>
</dbReference>
<evidence type="ECO:0000313" key="2">
    <source>
        <dbReference type="Proteomes" id="UP000245698"/>
    </source>
</evidence>
<reference evidence="2" key="1">
    <citation type="submission" date="2016-12" db="EMBL/GenBank/DDBJ databases">
        <authorList>
            <person name="Brunel B."/>
        </authorList>
    </citation>
    <scope>NUCLEOTIDE SEQUENCE [LARGE SCALE GENOMIC DNA]</scope>
</reference>
<keyword evidence="2" id="KW-1185">Reference proteome</keyword>
<organism evidence="1 2">
    <name type="scientific">Mesorhizobium delmotii</name>
    <dbReference type="NCBI Taxonomy" id="1631247"/>
    <lineage>
        <taxon>Bacteria</taxon>
        <taxon>Pseudomonadati</taxon>
        <taxon>Pseudomonadota</taxon>
        <taxon>Alphaproteobacteria</taxon>
        <taxon>Hyphomicrobiales</taxon>
        <taxon>Phyllobacteriaceae</taxon>
        <taxon>Mesorhizobium</taxon>
    </lineage>
</organism>
<dbReference type="EMBL" id="FUIG01000044">
    <property type="protein sequence ID" value="SJM33636.1"/>
    <property type="molecule type" value="Genomic_DNA"/>
</dbReference>
<gene>
    <name evidence="1" type="ORF">BQ8482_360037</name>
</gene>